<dbReference type="EMBL" id="LR877145">
    <property type="protein sequence ID" value="CAD2213320.1"/>
    <property type="molecule type" value="Genomic_DNA"/>
</dbReference>
<accession>A0A7G2C0S3</accession>
<protein>
    <submittedName>
        <fullName evidence="1">Uncharacterized protein</fullName>
    </submittedName>
</protein>
<evidence type="ECO:0000313" key="2">
    <source>
        <dbReference type="Proteomes" id="UP000515908"/>
    </source>
</evidence>
<evidence type="ECO:0000313" key="1">
    <source>
        <dbReference type="EMBL" id="CAD2213320.1"/>
    </source>
</evidence>
<proteinExistence type="predicted"/>
<dbReference type="VEuPathDB" id="TriTrypDB:ADEAN_000076100"/>
<sequence length="68" mass="7570">MTSAADSAEAQRIRDNYMSHFSEVFSDELVELYELDGDADAVRHLTGLIENGLSVWGYPPKALQDPVK</sequence>
<dbReference type="AlphaFoldDB" id="A0A7G2C0S3"/>
<dbReference type="Proteomes" id="UP000515908">
    <property type="component" value="Chromosome 01"/>
</dbReference>
<gene>
    <name evidence="1" type="ORF">ADEAN_000076100</name>
</gene>
<reference evidence="1 2" key="1">
    <citation type="submission" date="2020-08" db="EMBL/GenBank/DDBJ databases">
        <authorList>
            <person name="Newling K."/>
            <person name="Davey J."/>
            <person name="Forrester S."/>
        </authorList>
    </citation>
    <scope>NUCLEOTIDE SEQUENCE [LARGE SCALE GENOMIC DNA]</scope>
    <source>
        <strain evidence="2">Crithidia deanei Carvalho (ATCC PRA-265)</strain>
    </source>
</reference>
<organism evidence="1 2">
    <name type="scientific">Angomonas deanei</name>
    <dbReference type="NCBI Taxonomy" id="59799"/>
    <lineage>
        <taxon>Eukaryota</taxon>
        <taxon>Discoba</taxon>
        <taxon>Euglenozoa</taxon>
        <taxon>Kinetoplastea</taxon>
        <taxon>Metakinetoplastina</taxon>
        <taxon>Trypanosomatida</taxon>
        <taxon>Trypanosomatidae</taxon>
        <taxon>Strigomonadinae</taxon>
        <taxon>Angomonas</taxon>
    </lineage>
</organism>
<name>A0A7G2C0S3_9TRYP</name>
<keyword evidence="2" id="KW-1185">Reference proteome</keyword>